<dbReference type="InterPro" id="IPR011545">
    <property type="entry name" value="DEAD/DEAH_box_helicase_dom"/>
</dbReference>
<evidence type="ECO:0000256" key="4">
    <source>
        <dbReference type="ARBA" id="ARBA00022840"/>
    </source>
</evidence>
<dbReference type="Pfam" id="PF00271">
    <property type="entry name" value="Helicase_C"/>
    <property type="match status" value="1"/>
</dbReference>
<dbReference type="InterPro" id="IPR027417">
    <property type="entry name" value="P-loop_NTPase"/>
</dbReference>
<dbReference type="SMART" id="SM00487">
    <property type="entry name" value="DEXDc"/>
    <property type="match status" value="1"/>
</dbReference>
<gene>
    <name evidence="10" type="primary">rhlE_2</name>
    <name evidence="10" type="ORF">CATMQ487_27510</name>
</gene>
<keyword evidence="4 6" id="KW-0067">ATP-binding</keyword>
<dbReference type="InterPro" id="IPR044742">
    <property type="entry name" value="DEAD/DEAH_RhlB"/>
</dbReference>
<dbReference type="InterPro" id="IPR014001">
    <property type="entry name" value="Helicase_ATP-bd"/>
</dbReference>
<dbReference type="GO" id="GO:0004386">
    <property type="term" value="F:helicase activity"/>
    <property type="evidence" value="ECO:0007669"/>
    <property type="project" value="UniProtKB-KW"/>
</dbReference>
<evidence type="ECO:0000259" key="9">
    <source>
        <dbReference type="PROSITE" id="PS51194"/>
    </source>
</evidence>
<dbReference type="EMBL" id="AP025730">
    <property type="protein sequence ID" value="BDI05781.1"/>
    <property type="molecule type" value="Genomic_DNA"/>
</dbReference>
<dbReference type="Proteomes" id="UP001057498">
    <property type="component" value="Chromosome"/>
</dbReference>
<keyword evidence="11" id="KW-1185">Reference proteome</keyword>
<dbReference type="PANTHER" id="PTHR47959:SF13">
    <property type="entry name" value="ATP-DEPENDENT RNA HELICASE RHLE"/>
    <property type="match status" value="1"/>
</dbReference>
<evidence type="ECO:0000313" key="10">
    <source>
        <dbReference type="EMBL" id="BDI05781.1"/>
    </source>
</evidence>
<dbReference type="CDD" id="cd18787">
    <property type="entry name" value="SF2_C_DEAD"/>
    <property type="match status" value="1"/>
</dbReference>
<feature type="compositionally biased region" description="Low complexity" evidence="7">
    <location>
        <begin position="431"/>
        <end position="440"/>
    </location>
</feature>
<evidence type="ECO:0000313" key="11">
    <source>
        <dbReference type="Proteomes" id="UP001057498"/>
    </source>
</evidence>
<dbReference type="Pfam" id="PF00270">
    <property type="entry name" value="DEAD"/>
    <property type="match status" value="1"/>
</dbReference>
<organism evidence="10 11">
    <name type="scientific">Sphaerotilus microaerophilus</name>
    <dbReference type="NCBI Taxonomy" id="2914710"/>
    <lineage>
        <taxon>Bacteria</taxon>
        <taxon>Pseudomonadati</taxon>
        <taxon>Pseudomonadota</taxon>
        <taxon>Betaproteobacteria</taxon>
        <taxon>Burkholderiales</taxon>
        <taxon>Sphaerotilaceae</taxon>
        <taxon>Sphaerotilus</taxon>
    </lineage>
</organism>
<sequence length="446" mass="47252">MSAADTAPPDLTLAALGVAPPLATAAASIGWHTATPIQAQALPAALQGRDVLGLAPTGTGKTAAYLLPLLQRLLGEPGVLTQRPRPLRALVLAPTRELAAQIAADVQALAPELRTVVAVGGLSINPQMMALRGGAHLVVATPGRLLDLLEHRALQLRELRCLVLDEADRLLDLGFADEMARLRAALPERHQTLLFSATLPAGVATLAADALRIDLRHPADDGADGRLAPPLPQQVPQRAIVVSTAQRTPLLRHLMASEGWQRVLVFVATQYATEHVADKLRRAGIAAEPLHGQLSQGRRAQVLADFHQRRLNVLVATDLAARGIHIDQLEVVVNHDLPRSATDHVHRIGRTGRLGASAEAPGLAVSFICADAPGSEAHFRLIEKRQGQRVAREQVPGFEPETVAAPTAADPNGGVKGRRKSKKDKLREAAAAEAAAAAAAPKARRR</sequence>
<dbReference type="PROSITE" id="PS51192">
    <property type="entry name" value="HELICASE_ATP_BIND_1"/>
    <property type="match status" value="1"/>
</dbReference>
<feature type="domain" description="Helicase ATP-binding" evidence="8">
    <location>
        <begin position="42"/>
        <end position="217"/>
    </location>
</feature>
<keyword evidence="2 6" id="KW-0378">Hydrolase</keyword>
<reference evidence="10" key="1">
    <citation type="submission" date="2022-04" db="EMBL/GenBank/DDBJ databases">
        <title>Whole genome sequence of Sphaerotilus sp. FB-5.</title>
        <authorList>
            <person name="Takeda M."/>
            <person name="Narihara S."/>
            <person name="Akimoto M."/>
            <person name="Akimoto R."/>
            <person name="Nishiyashiki S."/>
            <person name="Murakami T."/>
        </authorList>
    </citation>
    <scope>NUCLEOTIDE SEQUENCE</scope>
    <source>
        <strain evidence="10">FB-5</strain>
    </source>
</reference>
<keyword evidence="3 6" id="KW-0347">Helicase</keyword>
<dbReference type="Gene3D" id="3.40.50.300">
    <property type="entry name" value="P-loop containing nucleotide triphosphate hydrolases"/>
    <property type="match status" value="2"/>
</dbReference>
<evidence type="ECO:0000256" key="3">
    <source>
        <dbReference type="ARBA" id="ARBA00022806"/>
    </source>
</evidence>
<name>A0ABM7YMU0_9BURK</name>
<dbReference type="InterPro" id="IPR050079">
    <property type="entry name" value="DEAD_box_RNA_helicase"/>
</dbReference>
<feature type="domain" description="Helicase C-terminal" evidence="9">
    <location>
        <begin position="249"/>
        <end position="403"/>
    </location>
</feature>
<evidence type="ECO:0000259" key="8">
    <source>
        <dbReference type="PROSITE" id="PS51192"/>
    </source>
</evidence>
<proteinExistence type="inferred from homology"/>
<dbReference type="SMART" id="SM00490">
    <property type="entry name" value="HELICc"/>
    <property type="match status" value="1"/>
</dbReference>
<evidence type="ECO:0000256" key="7">
    <source>
        <dbReference type="SAM" id="MobiDB-lite"/>
    </source>
</evidence>
<keyword evidence="1 6" id="KW-0547">Nucleotide-binding</keyword>
<evidence type="ECO:0000256" key="2">
    <source>
        <dbReference type="ARBA" id="ARBA00022801"/>
    </source>
</evidence>
<protein>
    <submittedName>
        <fullName evidence="10">RNA helicase</fullName>
    </submittedName>
</protein>
<dbReference type="SUPFAM" id="SSF52540">
    <property type="entry name" value="P-loop containing nucleoside triphosphate hydrolases"/>
    <property type="match status" value="1"/>
</dbReference>
<feature type="region of interest" description="Disordered" evidence="7">
    <location>
        <begin position="395"/>
        <end position="446"/>
    </location>
</feature>
<accession>A0ABM7YMU0</accession>
<dbReference type="InterPro" id="IPR001650">
    <property type="entry name" value="Helicase_C-like"/>
</dbReference>
<evidence type="ECO:0000256" key="6">
    <source>
        <dbReference type="RuleBase" id="RU000492"/>
    </source>
</evidence>
<dbReference type="PROSITE" id="PS00039">
    <property type="entry name" value="DEAD_ATP_HELICASE"/>
    <property type="match status" value="1"/>
</dbReference>
<dbReference type="InterPro" id="IPR000629">
    <property type="entry name" value="RNA-helicase_DEAD-box_CS"/>
</dbReference>
<evidence type="ECO:0000256" key="5">
    <source>
        <dbReference type="ARBA" id="ARBA00038437"/>
    </source>
</evidence>
<dbReference type="CDD" id="cd00268">
    <property type="entry name" value="DEADc"/>
    <property type="match status" value="1"/>
</dbReference>
<dbReference type="PANTHER" id="PTHR47959">
    <property type="entry name" value="ATP-DEPENDENT RNA HELICASE RHLE-RELATED"/>
    <property type="match status" value="1"/>
</dbReference>
<evidence type="ECO:0000256" key="1">
    <source>
        <dbReference type="ARBA" id="ARBA00022741"/>
    </source>
</evidence>
<comment type="similarity">
    <text evidence="5 6">Belongs to the DEAD box helicase family.</text>
</comment>
<dbReference type="PROSITE" id="PS51194">
    <property type="entry name" value="HELICASE_CTER"/>
    <property type="match status" value="1"/>
</dbReference>